<comment type="caution">
    <text evidence="1">The sequence shown here is derived from an EMBL/GenBank/DDBJ whole genome shotgun (WGS) entry which is preliminary data.</text>
</comment>
<dbReference type="EMBL" id="JAUSSU010000005">
    <property type="protein sequence ID" value="MDQ0113473.1"/>
    <property type="molecule type" value="Genomic_DNA"/>
</dbReference>
<protein>
    <submittedName>
        <fullName evidence="1">Uncharacterized protein</fullName>
    </submittedName>
</protein>
<dbReference type="Proteomes" id="UP001229346">
    <property type="component" value="Unassembled WGS sequence"/>
</dbReference>
<name>A0ABT9U1I0_PAEHA</name>
<organism evidence="1 2">
    <name type="scientific">Paenibacillus harenae</name>
    <dbReference type="NCBI Taxonomy" id="306543"/>
    <lineage>
        <taxon>Bacteria</taxon>
        <taxon>Bacillati</taxon>
        <taxon>Bacillota</taxon>
        <taxon>Bacilli</taxon>
        <taxon>Bacillales</taxon>
        <taxon>Paenibacillaceae</taxon>
        <taxon>Paenibacillus</taxon>
    </lineage>
</organism>
<gene>
    <name evidence="1" type="ORF">J2T15_002914</name>
</gene>
<reference evidence="1 2" key="1">
    <citation type="submission" date="2023-07" db="EMBL/GenBank/DDBJ databases">
        <title>Sorghum-associated microbial communities from plants grown in Nebraska, USA.</title>
        <authorList>
            <person name="Schachtman D."/>
        </authorList>
    </citation>
    <scope>NUCLEOTIDE SEQUENCE [LARGE SCALE GENOMIC DNA]</scope>
    <source>
        <strain evidence="1 2">CC482</strain>
    </source>
</reference>
<evidence type="ECO:0000313" key="2">
    <source>
        <dbReference type="Proteomes" id="UP001229346"/>
    </source>
</evidence>
<sequence length="216" mass="25244">MYRVIAKAQLKQGVSINDRGLGETVRGLVRSGRLMTGAAFRWQNHLFVYAECMDLPVEADALMPEAAELLEDWPGQTDKRKWIPMIDVFHFNEPASREHWLRKEPVERRAGRVAHLKPEMAASYIYYHYQLQEEQAFHGPKYEIIAMHENLLFGYQEFPAVVEPPVLPGKLKTSGTPSNWSDSRMDLHFQPWEDGHLYFKPIETLFAYYVDEFRTR</sequence>
<accession>A0ABT9U1I0</accession>
<keyword evidence="2" id="KW-1185">Reference proteome</keyword>
<evidence type="ECO:0000313" key="1">
    <source>
        <dbReference type="EMBL" id="MDQ0113473.1"/>
    </source>
</evidence>
<dbReference type="RefSeq" id="WP_307204673.1">
    <property type="nucleotide sequence ID" value="NZ_JAUSSU010000005.1"/>
</dbReference>
<proteinExistence type="predicted"/>